<dbReference type="GO" id="GO:0004553">
    <property type="term" value="F:hydrolase activity, hydrolyzing O-glycosyl compounds"/>
    <property type="evidence" value="ECO:0007669"/>
    <property type="project" value="InterPro"/>
</dbReference>
<dbReference type="Proteomes" id="UP000317421">
    <property type="component" value="Unassembled WGS sequence"/>
</dbReference>
<dbReference type="SUPFAM" id="SSF63446">
    <property type="entry name" value="Type I dockerin domain"/>
    <property type="match status" value="1"/>
</dbReference>
<dbReference type="Gene3D" id="1.10.1330.10">
    <property type="entry name" value="Dockerin domain"/>
    <property type="match status" value="1"/>
</dbReference>
<accession>A0A5C5ZZ99</accession>
<dbReference type="EMBL" id="SJPR01000009">
    <property type="protein sequence ID" value="TWT92902.1"/>
    <property type="molecule type" value="Genomic_DNA"/>
</dbReference>
<organism evidence="2 3">
    <name type="scientific">Botrimarina colliarenosi</name>
    <dbReference type="NCBI Taxonomy" id="2528001"/>
    <lineage>
        <taxon>Bacteria</taxon>
        <taxon>Pseudomonadati</taxon>
        <taxon>Planctomycetota</taxon>
        <taxon>Planctomycetia</taxon>
        <taxon>Pirellulales</taxon>
        <taxon>Lacipirellulaceae</taxon>
        <taxon>Botrimarina</taxon>
    </lineage>
</organism>
<evidence type="ECO:0000313" key="3">
    <source>
        <dbReference type="Proteomes" id="UP000317421"/>
    </source>
</evidence>
<dbReference type="InterPro" id="IPR018247">
    <property type="entry name" value="EF_Hand_1_Ca_BS"/>
</dbReference>
<dbReference type="InterPro" id="IPR002105">
    <property type="entry name" value="Dockerin_1_rpt"/>
</dbReference>
<dbReference type="GO" id="GO:0000272">
    <property type="term" value="P:polysaccharide catabolic process"/>
    <property type="evidence" value="ECO:0007669"/>
    <property type="project" value="InterPro"/>
</dbReference>
<evidence type="ECO:0008006" key="4">
    <source>
        <dbReference type="Google" id="ProtNLM"/>
    </source>
</evidence>
<dbReference type="InterPro" id="IPR013320">
    <property type="entry name" value="ConA-like_dom_sf"/>
</dbReference>
<dbReference type="RefSeq" id="WP_146446716.1">
    <property type="nucleotide sequence ID" value="NZ_SJPR01000009.1"/>
</dbReference>
<protein>
    <recommendedName>
        <fullName evidence="4">LamG-like jellyroll fold domain-containing protein</fullName>
    </recommendedName>
</protein>
<dbReference type="InterPro" id="IPR036439">
    <property type="entry name" value="Dockerin_dom_sf"/>
</dbReference>
<feature type="signal peptide" evidence="1">
    <location>
        <begin position="1"/>
        <end position="32"/>
    </location>
</feature>
<gene>
    <name evidence="2" type="ORF">Pla108_40420</name>
</gene>
<proteinExistence type="predicted"/>
<comment type="caution">
    <text evidence="2">The sequence shown here is derived from an EMBL/GenBank/DDBJ whole genome shotgun (WGS) entry which is preliminary data.</text>
</comment>
<dbReference type="Pfam" id="PF00404">
    <property type="entry name" value="Dockerin_1"/>
    <property type="match status" value="1"/>
</dbReference>
<dbReference type="AlphaFoldDB" id="A0A5C5ZZ99"/>
<dbReference type="Gene3D" id="2.60.120.200">
    <property type="match status" value="1"/>
</dbReference>
<keyword evidence="1" id="KW-0732">Signal</keyword>
<evidence type="ECO:0000256" key="1">
    <source>
        <dbReference type="SAM" id="SignalP"/>
    </source>
</evidence>
<name>A0A5C5ZZ99_9BACT</name>
<dbReference type="OrthoDB" id="252303at2"/>
<keyword evidence="3" id="KW-1185">Reference proteome</keyword>
<evidence type="ECO:0000313" key="2">
    <source>
        <dbReference type="EMBL" id="TWT92902.1"/>
    </source>
</evidence>
<dbReference type="SUPFAM" id="SSF49899">
    <property type="entry name" value="Concanavalin A-like lectins/glucanases"/>
    <property type="match status" value="1"/>
</dbReference>
<dbReference type="PROSITE" id="PS00018">
    <property type="entry name" value="EF_HAND_1"/>
    <property type="match status" value="2"/>
</dbReference>
<dbReference type="Pfam" id="PF13385">
    <property type="entry name" value="Laminin_G_3"/>
    <property type="match status" value="1"/>
</dbReference>
<sequence precursor="true">MTIIKPSFAAWRALRGAAAIAVLSLSVNAAFAVTIAHWDFETDLIAGSAVSGQNVSHPSINGAFDAAIPDISGNGNDLSAFSIDGSGFAVMQFSDVVSPSNRTGSTLSITGAPGDCCEVLNSQGDLDLGGSPVGALAAWTIEASVNFFDAGGWQTIVGKDGFGQATNGDGNQAPLYFQKKGDGTEQFRINYVDVLGNAHILDSVTTAQANKWYNLAATNDGSTLRLYVNGIGETSLDLTATSADTRMVALDESGFAGDDLTSDSPYAWTVARGMYNDGHGDRVNGYIDDVRISNAALTVSELLNNTIDSLSLVVNTATGVVSIRNDSNDVLSFDYYRVDSPTNGDLSPGAWNSLSDQGVDSIGPNPGESWDEATNAISVNRLVEEFLLGDTTLAPGHAVSLGNAYTGGVSSDLEFQVGFVADGALTGAKVVYTTATGLPGDFNGNGSVDAADYTIWRDNQGSESNLAADASGNGRVDQADYNIWAANYGNTMPPSVAIPEPAALAVAALACLVAFGRARR</sequence>
<reference evidence="2 3" key="1">
    <citation type="submission" date="2019-02" db="EMBL/GenBank/DDBJ databases">
        <title>Deep-cultivation of Planctomycetes and their phenomic and genomic characterization uncovers novel biology.</title>
        <authorList>
            <person name="Wiegand S."/>
            <person name="Jogler M."/>
            <person name="Boedeker C."/>
            <person name="Pinto D."/>
            <person name="Vollmers J."/>
            <person name="Rivas-Marin E."/>
            <person name="Kohn T."/>
            <person name="Peeters S.H."/>
            <person name="Heuer A."/>
            <person name="Rast P."/>
            <person name="Oberbeckmann S."/>
            <person name="Bunk B."/>
            <person name="Jeske O."/>
            <person name="Meyerdierks A."/>
            <person name="Storesund J.E."/>
            <person name="Kallscheuer N."/>
            <person name="Luecker S."/>
            <person name="Lage O.M."/>
            <person name="Pohl T."/>
            <person name="Merkel B.J."/>
            <person name="Hornburger P."/>
            <person name="Mueller R.-W."/>
            <person name="Bruemmer F."/>
            <person name="Labrenz M."/>
            <person name="Spormann A.M."/>
            <person name="Op Den Camp H."/>
            <person name="Overmann J."/>
            <person name="Amann R."/>
            <person name="Jetten M.S.M."/>
            <person name="Mascher T."/>
            <person name="Medema M.H."/>
            <person name="Devos D.P."/>
            <person name="Kaster A.-K."/>
            <person name="Ovreas L."/>
            <person name="Rohde M."/>
            <person name="Galperin M.Y."/>
            <person name="Jogler C."/>
        </authorList>
    </citation>
    <scope>NUCLEOTIDE SEQUENCE [LARGE SCALE GENOMIC DNA]</scope>
    <source>
        <strain evidence="2 3">Pla108</strain>
    </source>
</reference>
<feature type="chain" id="PRO_5022844261" description="LamG-like jellyroll fold domain-containing protein" evidence="1">
    <location>
        <begin position="33"/>
        <end position="520"/>
    </location>
</feature>